<dbReference type="PANTHER" id="PTHR43615">
    <property type="entry name" value="PHOSPHOENOLPYRUVATE SYNTHASE-RELATED"/>
    <property type="match status" value="1"/>
</dbReference>
<dbReference type="Gene3D" id="3.50.30.10">
    <property type="entry name" value="Phosphohistidine domain"/>
    <property type="match status" value="1"/>
</dbReference>
<dbReference type="GO" id="GO:0016301">
    <property type="term" value="F:kinase activity"/>
    <property type="evidence" value="ECO:0007669"/>
    <property type="project" value="InterPro"/>
</dbReference>
<sequence>MTNIVKRFKDLTPEFQAFAGGKGSMLAKMFQSGYPVPEGFVVLPSAFEEEKLNKEAWDEILIFLNTIRKGNKGALFAVRSSALSEDSTQASFAGEFETVLNVETDEKVMEAIYTVFRSRQSKRVKVYSSVQGIEQSHQIAVVVQLMVPSEISGVLFTADPITGSFANMIGNYIHGLGEQLVSGEVNAHDFKLNRPKGKYDGPDEFKKYASNLYKYAARLEKELGNPQDIEWAVARGKLYILQARPITTLTIGNLDTYQINESLAGDALWVNTNVGEAIPDVVTPLTWSIVRTLDIESGFVPGYYLWSGNICGRIYSNISQRLSAITALYGNSKLGLKILGEVFGQIPEGLTIPVYPFTRMNVIKAMVLGIKYYFKKYREISKEMSQHIERTPNWCGMTIEKIKKVNTKEELIALWKHELKPYNTKAWWGLIVSGSNAVIALALGKKLTKLVGTEDANTLLSNLRGNSELASLGPVVGISKIIKGEMSREEYFKQNGHRGPHEFELSIPDPSENVNWLERQIEEFKESNIDVEGLLQKQHTQYEAAWKKFQKRFPNKVKWLEKQIAKASNGARVREAARSEFVRVFRVIRAFALKTGEITGIGDDVFFLYMNEVEDLLSDRDAKIKYIPARKENHERYKTLPPFPSVIRGRFNPFEWVKDTNKRMDFYNSTVPIAIASYSETLKGFAGAAGRVEGTVRILLTPEEGEKIQPGEILVATTTNVGWTPIFPKVAAVITDVGAPLSHAAIVARELGVPAVVGCGNATIRLKTGDKVLVDGGQGVVHILK</sequence>
<dbReference type="STRING" id="36849.OXPF_04750"/>
<dbReference type="Proteomes" id="UP000050326">
    <property type="component" value="Unassembled WGS sequence"/>
</dbReference>
<protein>
    <submittedName>
        <fullName evidence="3">Chondramide synthase cmdD</fullName>
    </submittedName>
</protein>
<dbReference type="Pfam" id="PF01326">
    <property type="entry name" value="PPDK_N"/>
    <property type="match status" value="2"/>
</dbReference>
<evidence type="ECO:0000313" key="3">
    <source>
        <dbReference type="EMBL" id="KPU45995.1"/>
    </source>
</evidence>
<dbReference type="InterPro" id="IPR002192">
    <property type="entry name" value="PPDK_AMP/ATP-bd"/>
</dbReference>
<evidence type="ECO:0000259" key="1">
    <source>
        <dbReference type="Pfam" id="PF00391"/>
    </source>
</evidence>
<organism evidence="3 4">
    <name type="scientific">Oxobacter pfennigii</name>
    <dbReference type="NCBI Taxonomy" id="36849"/>
    <lineage>
        <taxon>Bacteria</taxon>
        <taxon>Bacillati</taxon>
        <taxon>Bacillota</taxon>
        <taxon>Clostridia</taxon>
        <taxon>Eubacteriales</taxon>
        <taxon>Clostridiaceae</taxon>
        <taxon>Oxobacter</taxon>
    </lineage>
</organism>
<feature type="domain" description="PEP-utilising enzyme mobile" evidence="1">
    <location>
        <begin position="708"/>
        <end position="779"/>
    </location>
</feature>
<accession>A0A0P8YG19</accession>
<dbReference type="SUPFAM" id="SSF52009">
    <property type="entry name" value="Phosphohistidine domain"/>
    <property type="match status" value="1"/>
</dbReference>
<dbReference type="Gene3D" id="3.30.470.20">
    <property type="entry name" value="ATP-grasp fold, B domain"/>
    <property type="match status" value="2"/>
</dbReference>
<dbReference type="PANTHER" id="PTHR43615:SF1">
    <property type="entry name" value="PPDK_N DOMAIN-CONTAINING PROTEIN"/>
    <property type="match status" value="1"/>
</dbReference>
<proteinExistence type="predicted"/>
<dbReference type="InterPro" id="IPR051549">
    <property type="entry name" value="PEP_Utilizing_Enz"/>
</dbReference>
<dbReference type="OrthoDB" id="9765468at2"/>
<dbReference type="EMBL" id="LKET01000016">
    <property type="protein sequence ID" value="KPU45995.1"/>
    <property type="molecule type" value="Genomic_DNA"/>
</dbReference>
<comment type="caution">
    <text evidence="3">The sequence shown here is derived from an EMBL/GenBank/DDBJ whole genome shotgun (WGS) entry which is preliminary data.</text>
</comment>
<feature type="domain" description="Pyruvate phosphate dikinase AMP/ATP-binding" evidence="2">
    <location>
        <begin position="208"/>
        <end position="249"/>
    </location>
</feature>
<dbReference type="AlphaFoldDB" id="A0A0P8YG19"/>
<dbReference type="InterPro" id="IPR036637">
    <property type="entry name" value="Phosphohistidine_dom_sf"/>
</dbReference>
<dbReference type="InterPro" id="IPR013815">
    <property type="entry name" value="ATP_grasp_subdomain_1"/>
</dbReference>
<dbReference type="Pfam" id="PF00391">
    <property type="entry name" value="PEP-utilizers"/>
    <property type="match status" value="1"/>
</dbReference>
<gene>
    <name evidence="3" type="primary">cmdD</name>
    <name evidence="3" type="ORF">OXPF_04750</name>
</gene>
<dbReference type="RefSeq" id="WP_054873606.1">
    <property type="nucleotide sequence ID" value="NZ_LKET01000016.1"/>
</dbReference>
<name>A0A0P8YG19_9CLOT</name>
<keyword evidence="4" id="KW-1185">Reference proteome</keyword>
<reference evidence="3 4" key="1">
    <citation type="submission" date="2015-09" db="EMBL/GenBank/DDBJ databases">
        <title>Genome sequence of Oxobacter pfennigii DSM 3222.</title>
        <authorList>
            <person name="Poehlein A."/>
            <person name="Bengelsdorf F.R."/>
            <person name="Schiel-Bengelsdorf B."/>
            <person name="Duerre P."/>
            <person name="Daniel R."/>
        </authorList>
    </citation>
    <scope>NUCLEOTIDE SEQUENCE [LARGE SCALE GENOMIC DNA]</scope>
    <source>
        <strain evidence="3 4">DSM 3222</strain>
    </source>
</reference>
<dbReference type="PATRIC" id="fig|36849.3.peg.505"/>
<feature type="domain" description="Pyruvate phosphate dikinase AMP/ATP-binding" evidence="2">
    <location>
        <begin position="46"/>
        <end position="197"/>
    </location>
</feature>
<evidence type="ECO:0000259" key="2">
    <source>
        <dbReference type="Pfam" id="PF01326"/>
    </source>
</evidence>
<dbReference type="InterPro" id="IPR008279">
    <property type="entry name" value="PEP-util_enz_mobile_dom"/>
</dbReference>
<dbReference type="SUPFAM" id="SSF56059">
    <property type="entry name" value="Glutathione synthetase ATP-binding domain-like"/>
    <property type="match status" value="1"/>
</dbReference>
<dbReference type="Gene3D" id="3.30.1490.20">
    <property type="entry name" value="ATP-grasp fold, A domain"/>
    <property type="match status" value="1"/>
</dbReference>
<dbReference type="GO" id="GO:0005524">
    <property type="term" value="F:ATP binding"/>
    <property type="evidence" value="ECO:0007669"/>
    <property type="project" value="InterPro"/>
</dbReference>
<evidence type="ECO:0000313" key="4">
    <source>
        <dbReference type="Proteomes" id="UP000050326"/>
    </source>
</evidence>